<dbReference type="OrthoDB" id="10255174at2759"/>
<feature type="domain" description="Peptidase C14 caspase" evidence="3">
    <location>
        <begin position="253"/>
        <end position="537"/>
    </location>
</feature>
<evidence type="ECO:0000256" key="2">
    <source>
        <dbReference type="SAM" id="MobiDB-lite"/>
    </source>
</evidence>
<evidence type="ECO:0000259" key="3">
    <source>
        <dbReference type="Pfam" id="PF00656"/>
    </source>
</evidence>
<protein>
    <recommendedName>
        <fullName evidence="3">Peptidase C14 caspase domain-containing protein</fullName>
    </recommendedName>
</protein>
<feature type="region of interest" description="Disordered" evidence="2">
    <location>
        <begin position="24"/>
        <end position="43"/>
    </location>
</feature>
<sequence length="549" mass="60662">MGNGLRHNDGIVLRRVESQCHFLSQEELPEQRTKQDKPNEPSPKHQWIGYLMLTYPNPKSPSSSSGWSLGCAYPKLIGIIVNIWSGFGQIHVNFPSTHLKYTTQIQHLFYYHKTFNRFAASSFTEMKKANSYSNPSPELPSRPLTRGFADPTAEIDLVKLKEKIKPMEQTEMTLTKKYGIPVQSGALDSDDVFRKAEMLGDAKSSRILSELCKDRAEIASIERFLATGPPSPATPAGMDSDRITQFHIDGSKTWAVVIGVDAYDDSQDSLHGCVSDALNFQAYLVNDLKVPVKQTQLLLSPNPKHTSHSNVVGSTTTDHLRYSIPTRSNIISALVGICKNAEIGQGDNIIIFFAGHGTCYPCAKYFKDTIGGLGTVEALCPMDRGSTIPDISDREMNIILKQVCRSKGHRITVFLDCCHSASATRRPAQGDRATSALGESLGQDMLQAAADMQGTDIDGISVRSPKWRPDMTTHVVVAACKEYQVAKEVKRSDGTSEGLFTTALLCTLRSERMTLRSTYVDLQAALPNLGYQTPVIAGEHKTERLWFQQ</sequence>
<dbReference type="EMBL" id="KZ293711">
    <property type="protein sequence ID" value="PBK82927.1"/>
    <property type="molecule type" value="Genomic_DNA"/>
</dbReference>
<dbReference type="GO" id="GO:0004197">
    <property type="term" value="F:cysteine-type endopeptidase activity"/>
    <property type="evidence" value="ECO:0007669"/>
    <property type="project" value="InterPro"/>
</dbReference>
<accession>A0A2H3D1N2</accession>
<reference evidence="5" key="1">
    <citation type="journal article" date="2017" name="Nat. Ecol. Evol.">
        <title>Genome expansion and lineage-specific genetic innovations in the forest pathogenic fungi Armillaria.</title>
        <authorList>
            <person name="Sipos G."/>
            <person name="Prasanna A.N."/>
            <person name="Walter M.C."/>
            <person name="O'Connor E."/>
            <person name="Balint B."/>
            <person name="Krizsan K."/>
            <person name="Kiss B."/>
            <person name="Hess J."/>
            <person name="Varga T."/>
            <person name="Slot J."/>
            <person name="Riley R."/>
            <person name="Boka B."/>
            <person name="Rigling D."/>
            <person name="Barry K."/>
            <person name="Lee J."/>
            <person name="Mihaltcheva S."/>
            <person name="LaButti K."/>
            <person name="Lipzen A."/>
            <person name="Waldron R."/>
            <person name="Moloney N.M."/>
            <person name="Sperisen C."/>
            <person name="Kredics L."/>
            <person name="Vagvoelgyi C."/>
            <person name="Patrignani A."/>
            <person name="Fitzpatrick D."/>
            <person name="Nagy I."/>
            <person name="Doyle S."/>
            <person name="Anderson J.B."/>
            <person name="Grigoriev I.V."/>
            <person name="Gueldener U."/>
            <person name="Muensterkoetter M."/>
            <person name="Nagy L.G."/>
        </authorList>
    </citation>
    <scope>NUCLEOTIDE SEQUENCE [LARGE SCALE GENOMIC DNA]</scope>
    <source>
        <strain evidence="5">Ar21-2</strain>
    </source>
</reference>
<evidence type="ECO:0000256" key="1">
    <source>
        <dbReference type="ARBA" id="ARBA00009005"/>
    </source>
</evidence>
<comment type="similarity">
    <text evidence="1">Belongs to the peptidase C14B family.</text>
</comment>
<feature type="compositionally biased region" description="Basic and acidic residues" evidence="2">
    <location>
        <begin position="29"/>
        <end position="43"/>
    </location>
</feature>
<keyword evidence="5" id="KW-1185">Reference proteome</keyword>
<evidence type="ECO:0000313" key="4">
    <source>
        <dbReference type="EMBL" id="PBK82927.1"/>
    </source>
</evidence>
<dbReference type="InParanoid" id="A0A2H3D1N2"/>
<dbReference type="AlphaFoldDB" id="A0A2H3D1N2"/>
<dbReference type="InterPro" id="IPR050452">
    <property type="entry name" value="Metacaspase"/>
</dbReference>
<proteinExistence type="inferred from homology"/>
<dbReference type="Gene3D" id="3.40.50.1460">
    <property type="match status" value="1"/>
</dbReference>
<evidence type="ECO:0000313" key="5">
    <source>
        <dbReference type="Proteomes" id="UP000217790"/>
    </source>
</evidence>
<dbReference type="GO" id="GO:0005737">
    <property type="term" value="C:cytoplasm"/>
    <property type="evidence" value="ECO:0007669"/>
    <property type="project" value="TreeGrafter"/>
</dbReference>
<dbReference type="PANTHER" id="PTHR48104">
    <property type="entry name" value="METACASPASE-4"/>
    <property type="match status" value="1"/>
</dbReference>
<dbReference type="Pfam" id="PF00656">
    <property type="entry name" value="Peptidase_C14"/>
    <property type="match status" value="1"/>
</dbReference>
<gene>
    <name evidence="4" type="ORF">ARMGADRAFT_1067977</name>
</gene>
<dbReference type="InterPro" id="IPR011600">
    <property type="entry name" value="Pept_C14_caspase"/>
</dbReference>
<dbReference type="GO" id="GO:0006508">
    <property type="term" value="P:proteolysis"/>
    <property type="evidence" value="ECO:0007669"/>
    <property type="project" value="InterPro"/>
</dbReference>
<dbReference type="PANTHER" id="PTHR48104:SF30">
    <property type="entry name" value="METACASPASE-1"/>
    <property type="match status" value="1"/>
</dbReference>
<dbReference type="Proteomes" id="UP000217790">
    <property type="component" value="Unassembled WGS sequence"/>
</dbReference>
<name>A0A2H3D1N2_ARMGA</name>
<organism evidence="4 5">
    <name type="scientific">Armillaria gallica</name>
    <name type="common">Bulbous honey fungus</name>
    <name type="synonym">Armillaria bulbosa</name>
    <dbReference type="NCBI Taxonomy" id="47427"/>
    <lineage>
        <taxon>Eukaryota</taxon>
        <taxon>Fungi</taxon>
        <taxon>Dikarya</taxon>
        <taxon>Basidiomycota</taxon>
        <taxon>Agaricomycotina</taxon>
        <taxon>Agaricomycetes</taxon>
        <taxon>Agaricomycetidae</taxon>
        <taxon>Agaricales</taxon>
        <taxon>Marasmiineae</taxon>
        <taxon>Physalacriaceae</taxon>
        <taxon>Armillaria</taxon>
    </lineage>
</organism>